<evidence type="ECO:0000313" key="4">
    <source>
        <dbReference type="EMBL" id="GFO19113.1"/>
    </source>
</evidence>
<evidence type="ECO:0000313" key="5">
    <source>
        <dbReference type="Proteomes" id="UP000735302"/>
    </source>
</evidence>
<keyword evidence="2" id="KW-0106">Calcium</keyword>
<comment type="cofactor">
    <cofactor evidence="2">
        <name>Ca(2+)</name>
        <dbReference type="ChEBI" id="CHEBI:29108"/>
    </cofactor>
</comment>
<organism evidence="4 5">
    <name type="scientific">Plakobranchus ocellatus</name>
    <dbReference type="NCBI Taxonomy" id="259542"/>
    <lineage>
        <taxon>Eukaryota</taxon>
        <taxon>Metazoa</taxon>
        <taxon>Spiralia</taxon>
        <taxon>Lophotrochozoa</taxon>
        <taxon>Mollusca</taxon>
        <taxon>Gastropoda</taxon>
        <taxon>Heterobranchia</taxon>
        <taxon>Euthyneura</taxon>
        <taxon>Panpulmonata</taxon>
        <taxon>Sacoglossa</taxon>
        <taxon>Placobranchoidea</taxon>
        <taxon>Plakobranchidae</taxon>
        <taxon>Plakobranchus</taxon>
    </lineage>
</organism>
<proteinExistence type="inferred from homology"/>
<dbReference type="InterPro" id="IPR005552">
    <property type="entry name" value="Scramblase"/>
</dbReference>
<comment type="function">
    <text evidence="2">May mediate accelerated ATP-independent bidirectional transbilayer migration of phospholipids upon binding calcium ions that results in a loss of phospholipid asymmetry in the plasma membrane.</text>
</comment>
<reference evidence="4 5" key="1">
    <citation type="journal article" date="2021" name="Elife">
        <title>Chloroplast acquisition without the gene transfer in kleptoplastic sea slugs, Plakobranchus ocellatus.</title>
        <authorList>
            <person name="Maeda T."/>
            <person name="Takahashi S."/>
            <person name="Yoshida T."/>
            <person name="Shimamura S."/>
            <person name="Takaki Y."/>
            <person name="Nagai Y."/>
            <person name="Toyoda A."/>
            <person name="Suzuki Y."/>
            <person name="Arimoto A."/>
            <person name="Ishii H."/>
            <person name="Satoh N."/>
            <person name="Nishiyama T."/>
            <person name="Hasebe M."/>
            <person name="Maruyama T."/>
            <person name="Minagawa J."/>
            <person name="Obokata J."/>
            <person name="Shigenobu S."/>
        </authorList>
    </citation>
    <scope>NUCLEOTIDE SEQUENCE [LARGE SCALE GENOMIC DNA]</scope>
</reference>
<gene>
    <name evidence="4" type="ORF">PoB_004561800</name>
</gene>
<comment type="caution">
    <text evidence="4">The sequence shown here is derived from an EMBL/GenBank/DDBJ whole genome shotgun (WGS) entry which is preliminary data.</text>
</comment>
<dbReference type="Proteomes" id="UP000735302">
    <property type="component" value="Unassembled WGS sequence"/>
</dbReference>
<keyword evidence="5" id="KW-1185">Reference proteome</keyword>
<evidence type="ECO:0000256" key="2">
    <source>
        <dbReference type="RuleBase" id="RU363116"/>
    </source>
</evidence>
<protein>
    <recommendedName>
        <fullName evidence="2">Phospholipid scramblase</fullName>
    </recommendedName>
</protein>
<sequence length="141" mass="15861">MSFGTVTQQPGQGPNTKAQFSNMRMFQPMAFPGQIPGVPTGLEYLSSVDQLIVKHEIRVLEYKFEVMSGFETLNTYRILNSLNQQAYWVFEGFQALLPGQGGGEEARTRDRRSQRRSQDGLLSILPPTPPSIHLYIIIGWG</sequence>
<dbReference type="EMBL" id="BLXT01005012">
    <property type="protein sequence ID" value="GFO19113.1"/>
    <property type="molecule type" value="Genomic_DNA"/>
</dbReference>
<feature type="region of interest" description="Disordered" evidence="3">
    <location>
        <begin position="100"/>
        <end position="121"/>
    </location>
</feature>
<dbReference type="GO" id="GO:0017128">
    <property type="term" value="F:phospholipid scramblase activity"/>
    <property type="evidence" value="ECO:0007669"/>
    <property type="project" value="InterPro"/>
</dbReference>
<evidence type="ECO:0000256" key="3">
    <source>
        <dbReference type="SAM" id="MobiDB-lite"/>
    </source>
</evidence>
<comment type="similarity">
    <text evidence="1 2">Belongs to the phospholipid scramblase family.</text>
</comment>
<name>A0AAV4BIV6_9GAST</name>
<dbReference type="Pfam" id="PF03803">
    <property type="entry name" value="Scramblase"/>
    <property type="match status" value="1"/>
</dbReference>
<accession>A0AAV4BIV6</accession>
<keyword evidence="2" id="KW-0564">Palmitate</keyword>
<evidence type="ECO:0000256" key="1">
    <source>
        <dbReference type="ARBA" id="ARBA00005350"/>
    </source>
</evidence>
<dbReference type="AlphaFoldDB" id="A0AAV4BIV6"/>
<keyword evidence="2" id="KW-0449">Lipoprotein</keyword>